<evidence type="ECO:0000313" key="4">
    <source>
        <dbReference type="Proteomes" id="UP000499080"/>
    </source>
</evidence>
<name>A0A4Y2A509_ARAVE</name>
<keyword evidence="4" id="KW-1185">Reference proteome</keyword>
<sequence length="55" mass="6594">MKWKRRFSTIEKLSSNVWQQQIKNLLDGVDKRRVQQAGPLGKFSLRYLDTMVEIR</sequence>
<feature type="non-terminal residue" evidence="1">
    <location>
        <position position="55"/>
    </location>
</feature>
<comment type="caution">
    <text evidence="1">The sequence shown here is derived from an EMBL/GenBank/DDBJ whole genome shotgun (WGS) entry which is preliminary data.</text>
</comment>
<accession>A0A4Y2A509</accession>
<evidence type="ECO:0000313" key="2">
    <source>
        <dbReference type="EMBL" id="GBL74899.1"/>
    </source>
</evidence>
<proteinExistence type="predicted"/>
<dbReference type="EMBL" id="BGPR01079531">
    <property type="protein sequence ID" value="GBL74899.1"/>
    <property type="molecule type" value="Genomic_DNA"/>
</dbReference>
<evidence type="ECO:0000313" key="1">
    <source>
        <dbReference type="EMBL" id="GBL74878.1"/>
    </source>
</evidence>
<dbReference type="AlphaFoldDB" id="A0A4Y2A509"/>
<organism evidence="1 4">
    <name type="scientific">Araneus ventricosus</name>
    <name type="common">Orbweaver spider</name>
    <name type="synonym">Epeira ventricosa</name>
    <dbReference type="NCBI Taxonomy" id="182803"/>
    <lineage>
        <taxon>Eukaryota</taxon>
        <taxon>Metazoa</taxon>
        <taxon>Ecdysozoa</taxon>
        <taxon>Arthropoda</taxon>
        <taxon>Chelicerata</taxon>
        <taxon>Arachnida</taxon>
        <taxon>Araneae</taxon>
        <taxon>Araneomorphae</taxon>
        <taxon>Entelegynae</taxon>
        <taxon>Araneoidea</taxon>
        <taxon>Araneidae</taxon>
        <taxon>Araneus</taxon>
    </lineage>
</organism>
<gene>
    <name evidence="1" type="ORF">AVEN_223996_1</name>
    <name evidence="2" type="ORF">AVEN_33333_1</name>
    <name evidence="3" type="ORF">AVEN_47446_1</name>
</gene>
<dbReference type="EMBL" id="BGPR01079528">
    <property type="protein sequence ID" value="GBL74878.1"/>
    <property type="molecule type" value="Genomic_DNA"/>
</dbReference>
<evidence type="ECO:0000313" key="3">
    <source>
        <dbReference type="EMBL" id="GBL74908.1"/>
    </source>
</evidence>
<protein>
    <submittedName>
        <fullName evidence="1">Uncharacterized protein</fullName>
    </submittedName>
</protein>
<dbReference type="Proteomes" id="UP000499080">
    <property type="component" value="Unassembled WGS sequence"/>
</dbReference>
<dbReference type="EMBL" id="BGPR01079532">
    <property type="protein sequence ID" value="GBL74908.1"/>
    <property type="molecule type" value="Genomic_DNA"/>
</dbReference>
<reference evidence="1 4" key="1">
    <citation type="journal article" date="2019" name="Sci. Rep.">
        <title>Orb-weaving spider Araneus ventricosus genome elucidates the spidroin gene catalogue.</title>
        <authorList>
            <person name="Kono N."/>
            <person name="Nakamura H."/>
            <person name="Ohtoshi R."/>
            <person name="Moran D.A.P."/>
            <person name="Shinohara A."/>
            <person name="Yoshida Y."/>
            <person name="Fujiwara M."/>
            <person name="Mori M."/>
            <person name="Tomita M."/>
            <person name="Arakawa K."/>
        </authorList>
    </citation>
    <scope>NUCLEOTIDE SEQUENCE [LARGE SCALE GENOMIC DNA]</scope>
</reference>